<gene>
    <name evidence="2" type="ORF">BN874_1380005</name>
</gene>
<evidence type="ECO:0000313" key="3">
    <source>
        <dbReference type="Proteomes" id="UP000019184"/>
    </source>
</evidence>
<dbReference type="EMBL" id="CBTK010000044">
    <property type="protein sequence ID" value="CDH43870.1"/>
    <property type="molecule type" value="Genomic_DNA"/>
</dbReference>
<feature type="region of interest" description="Disordered" evidence="1">
    <location>
        <begin position="12"/>
        <end position="33"/>
    </location>
</feature>
<dbReference type="Proteomes" id="UP000019184">
    <property type="component" value="Unassembled WGS sequence"/>
</dbReference>
<reference evidence="2 3" key="1">
    <citation type="journal article" date="2014" name="ISME J.">
        <title>Candidatus Competibacter-lineage genomes retrieved from metagenomes reveal functional metabolic diversity.</title>
        <authorList>
            <person name="McIlroy S.J."/>
            <person name="Albertsen M."/>
            <person name="Andresen E.K."/>
            <person name="Saunders A.M."/>
            <person name="Kristiansen R."/>
            <person name="Stokholm-Bjerregaard M."/>
            <person name="Nielsen K.L."/>
            <person name="Nielsen P.H."/>
        </authorList>
    </citation>
    <scope>NUCLEOTIDE SEQUENCE [LARGE SCALE GENOMIC DNA]</scope>
    <source>
        <strain evidence="2 3">Run_B_J11</strain>
    </source>
</reference>
<evidence type="ECO:0000313" key="2">
    <source>
        <dbReference type="EMBL" id="CDH43870.1"/>
    </source>
</evidence>
<keyword evidence="3" id="KW-1185">Reference proteome</keyword>
<protein>
    <submittedName>
        <fullName evidence="2">Uncharacterized protein</fullName>
    </submittedName>
</protein>
<proteinExistence type="predicted"/>
<name>A0A7U7J282_9GAMM</name>
<accession>A0A7U7J282</accession>
<dbReference type="AlphaFoldDB" id="A0A7U7J282"/>
<comment type="caution">
    <text evidence="2">The sequence shown here is derived from an EMBL/GenBank/DDBJ whole genome shotgun (WGS) entry which is preliminary data.</text>
</comment>
<evidence type="ECO:0000256" key="1">
    <source>
        <dbReference type="SAM" id="MobiDB-lite"/>
    </source>
</evidence>
<sequence length="33" mass="3746">MAYWILADAGMTESESPDPNYASFAKQRRLRLG</sequence>
<organism evidence="2 3">
    <name type="scientific">Candidatus Contendobacter odensis Run_B_J11</name>
    <dbReference type="NCBI Taxonomy" id="1400861"/>
    <lineage>
        <taxon>Bacteria</taxon>
        <taxon>Pseudomonadati</taxon>
        <taxon>Pseudomonadota</taxon>
        <taxon>Gammaproteobacteria</taxon>
        <taxon>Candidatus Competibacteraceae</taxon>
        <taxon>Candidatus Contendibacter</taxon>
    </lineage>
</organism>